<organism evidence="1 2">
    <name type="scientific">Uabimicrobium amorphum</name>
    <dbReference type="NCBI Taxonomy" id="2596890"/>
    <lineage>
        <taxon>Bacteria</taxon>
        <taxon>Pseudomonadati</taxon>
        <taxon>Planctomycetota</taxon>
        <taxon>Candidatus Uabimicrobiia</taxon>
        <taxon>Candidatus Uabimicrobiales</taxon>
        <taxon>Candidatus Uabimicrobiaceae</taxon>
        <taxon>Candidatus Uabimicrobium</taxon>
    </lineage>
</organism>
<sequence length="279" mass="32761">MSELSNYHTVYISPHLDDVAFSCAGSLLLEEQKPLSITIFSDAEPENKKQAFVKRQQEESVAAVRGNYDFLFAGFNDLRNTKNARYFGLIWGEMEPHLITSVYEYLQKIVEQTQAKKLIAPLGVGRHVDHRICYEAVCKLHSNYPELEIWFYEDRPYSFPVYSTEVRLVELGYSVDVDYGMYLESLSKVRYMSHRNNEKKLARCRQHVEEISALSNHKEVREVQYITNHNLPQIWNIVSAYASQVKFFIGNEQQFAAECQNVALRYNKEKYAERRWRLF</sequence>
<gene>
    <name evidence="1" type="ORF">UABAM_04263</name>
</gene>
<dbReference type="OrthoDB" id="116799at2"/>
<dbReference type="Pfam" id="PF02585">
    <property type="entry name" value="PIG-L"/>
    <property type="match status" value="1"/>
</dbReference>
<proteinExistence type="predicted"/>
<evidence type="ECO:0000313" key="1">
    <source>
        <dbReference type="EMBL" id="BBM85881.1"/>
    </source>
</evidence>
<dbReference type="AlphaFoldDB" id="A0A5S9IQT6"/>
<accession>A0A5S9IQT6</accession>
<dbReference type="InterPro" id="IPR024078">
    <property type="entry name" value="LmbE-like_dom_sf"/>
</dbReference>
<protein>
    <submittedName>
        <fullName evidence="1">GlcNAc-PI de-N-acetylase</fullName>
    </submittedName>
</protein>
<dbReference type="InterPro" id="IPR003737">
    <property type="entry name" value="GlcNAc_PI_deacetylase-related"/>
</dbReference>
<evidence type="ECO:0000313" key="2">
    <source>
        <dbReference type="Proteomes" id="UP000326354"/>
    </source>
</evidence>
<dbReference type="RefSeq" id="WP_151969969.1">
    <property type="nucleotide sequence ID" value="NZ_AP019860.1"/>
</dbReference>
<dbReference type="Gene3D" id="3.40.50.10320">
    <property type="entry name" value="LmbE-like"/>
    <property type="match status" value="1"/>
</dbReference>
<keyword evidence="2" id="KW-1185">Reference proteome</keyword>
<name>A0A5S9IQT6_UABAM</name>
<dbReference type="EMBL" id="AP019860">
    <property type="protein sequence ID" value="BBM85881.1"/>
    <property type="molecule type" value="Genomic_DNA"/>
</dbReference>
<dbReference type="Proteomes" id="UP000326354">
    <property type="component" value="Chromosome"/>
</dbReference>
<dbReference type="KEGG" id="uam:UABAM_04263"/>
<dbReference type="SUPFAM" id="SSF102588">
    <property type="entry name" value="LmbE-like"/>
    <property type="match status" value="1"/>
</dbReference>
<reference evidence="1 2" key="1">
    <citation type="submission" date="2019-08" db="EMBL/GenBank/DDBJ databases">
        <title>Complete genome sequence of Candidatus Uab amorphum.</title>
        <authorList>
            <person name="Shiratori T."/>
            <person name="Suzuki S."/>
            <person name="Kakizawa Y."/>
            <person name="Ishida K."/>
        </authorList>
    </citation>
    <scope>NUCLEOTIDE SEQUENCE [LARGE SCALE GENOMIC DNA]</scope>
    <source>
        <strain evidence="1 2">SRT547</strain>
    </source>
</reference>